<dbReference type="RefSeq" id="WP_183600945.1">
    <property type="nucleotide sequence ID" value="NZ_JACHXK010000006.1"/>
</dbReference>
<dbReference type="Pfam" id="PF00512">
    <property type="entry name" value="HisKA"/>
    <property type="match status" value="1"/>
</dbReference>
<evidence type="ECO:0000259" key="16">
    <source>
        <dbReference type="PROSITE" id="PS50885"/>
    </source>
</evidence>
<dbReference type="EC" id="2.7.13.3" evidence="3"/>
<dbReference type="GO" id="GO:0005886">
    <property type="term" value="C:plasma membrane"/>
    <property type="evidence" value="ECO:0007669"/>
    <property type="project" value="UniProtKB-SubCell"/>
</dbReference>
<evidence type="ECO:0000256" key="7">
    <source>
        <dbReference type="ARBA" id="ARBA00022692"/>
    </source>
</evidence>
<evidence type="ECO:0000256" key="12">
    <source>
        <dbReference type="ARBA" id="ARBA00023012"/>
    </source>
</evidence>
<gene>
    <name evidence="17" type="ORF">FHS18_003136</name>
</gene>
<evidence type="ECO:0000256" key="8">
    <source>
        <dbReference type="ARBA" id="ARBA00022741"/>
    </source>
</evidence>
<dbReference type="SMART" id="SM00304">
    <property type="entry name" value="HAMP"/>
    <property type="match status" value="1"/>
</dbReference>
<evidence type="ECO:0000256" key="4">
    <source>
        <dbReference type="ARBA" id="ARBA00022475"/>
    </source>
</evidence>
<dbReference type="InterPro" id="IPR004358">
    <property type="entry name" value="Sig_transdc_His_kin-like_C"/>
</dbReference>
<sequence>MTIRLRITLWYMGLLILVLVILCSALYSYVRYTTGQDIKNTIDRTVQDIHITQSVDFWRSLQINLSPRIENKQVIIQVVDYITGQVRYTSNLADSGYNLAYPEPDSNLQAAYSKVDINGSPFKVLSVPITLKDNSLVGLLQVGVYTGKEEQILGNLRLILVLASVSVLLIAFLLGLYVSRQALKPLHRVTVASTRIEGGQDLGIRIPRGKAQDEIGTLTDTLNGMLSRLQQAYLDMNQSYDTQRRFVADASHELRTPLTTVRGNSDLLKKLWVKLSADRVEQHHIDLSLEAIQDISDESERMTRLITDLLALARGDAGQIVVKSPVELYPIVAEAARKAALLPRTAGWKNELDIFRTIVIEADRAYLQQLLLILIENAFKYTPSGEVRLSGVRRDHAVGIKVQDTGIGISEAELPHIFDRFYRADVSRGRTAGYGLGLSIAKWIIDEHHASVEVYSKENEGSTFIVWFPIADQSLTVRVEEDDRE</sequence>
<dbReference type="Pfam" id="PF02518">
    <property type="entry name" value="HATPase_c"/>
    <property type="match status" value="1"/>
</dbReference>
<keyword evidence="18" id="KW-1185">Reference proteome</keyword>
<dbReference type="FunFam" id="1.10.287.130:FF:000001">
    <property type="entry name" value="Two-component sensor histidine kinase"/>
    <property type="match status" value="1"/>
</dbReference>
<dbReference type="AlphaFoldDB" id="A0A7W5AYH2"/>
<evidence type="ECO:0000313" key="17">
    <source>
        <dbReference type="EMBL" id="MBB3111068.1"/>
    </source>
</evidence>
<evidence type="ECO:0000256" key="2">
    <source>
        <dbReference type="ARBA" id="ARBA00004651"/>
    </source>
</evidence>
<name>A0A7W5AYH2_9BACL</name>
<dbReference type="Gene3D" id="1.10.287.130">
    <property type="match status" value="1"/>
</dbReference>
<keyword evidence="13 14" id="KW-0472">Membrane</keyword>
<dbReference type="PROSITE" id="PS50109">
    <property type="entry name" value="HIS_KIN"/>
    <property type="match status" value="1"/>
</dbReference>
<dbReference type="InterPro" id="IPR005467">
    <property type="entry name" value="His_kinase_dom"/>
</dbReference>
<dbReference type="InterPro" id="IPR050428">
    <property type="entry name" value="TCS_sensor_his_kinase"/>
</dbReference>
<protein>
    <recommendedName>
        <fullName evidence="3">histidine kinase</fullName>
        <ecNumber evidence="3">2.7.13.3</ecNumber>
    </recommendedName>
</protein>
<reference evidence="17 18" key="1">
    <citation type="submission" date="2020-08" db="EMBL/GenBank/DDBJ databases">
        <title>Genomic Encyclopedia of Type Strains, Phase III (KMG-III): the genomes of soil and plant-associated and newly described type strains.</title>
        <authorList>
            <person name="Whitman W."/>
        </authorList>
    </citation>
    <scope>NUCLEOTIDE SEQUENCE [LARGE SCALE GENOMIC DNA]</scope>
    <source>
        <strain evidence="17 18">CECT 5862</strain>
    </source>
</reference>
<dbReference type="FunFam" id="3.30.565.10:FF:000006">
    <property type="entry name" value="Sensor histidine kinase WalK"/>
    <property type="match status" value="1"/>
</dbReference>
<dbReference type="GO" id="GO:0005524">
    <property type="term" value="F:ATP binding"/>
    <property type="evidence" value="ECO:0007669"/>
    <property type="project" value="UniProtKB-KW"/>
</dbReference>
<evidence type="ECO:0000313" key="18">
    <source>
        <dbReference type="Proteomes" id="UP000570361"/>
    </source>
</evidence>
<dbReference type="PRINTS" id="PR00344">
    <property type="entry name" value="BCTRLSENSOR"/>
</dbReference>
<evidence type="ECO:0000256" key="5">
    <source>
        <dbReference type="ARBA" id="ARBA00022553"/>
    </source>
</evidence>
<dbReference type="CDD" id="cd06225">
    <property type="entry name" value="HAMP"/>
    <property type="match status" value="1"/>
</dbReference>
<dbReference type="CDD" id="cd00082">
    <property type="entry name" value="HisKA"/>
    <property type="match status" value="1"/>
</dbReference>
<dbReference type="InterPro" id="IPR003660">
    <property type="entry name" value="HAMP_dom"/>
</dbReference>
<dbReference type="Gene3D" id="3.30.565.10">
    <property type="entry name" value="Histidine kinase-like ATPase, C-terminal domain"/>
    <property type="match status" value="1"/>
</dbReference>
<keyword evidence="11 14" id="KW-1133">Transmembrane helix</keyword>
<dbReference type="SUPFAM" id="SSF47384">
    <property type="entry name" value="Homodimeric domain of signal transducing histidine kinase"/>
    <property type="match status" value="1"/>
</dbReference>
<keyword evidence="7 14" id="KW-0812">Transmembrane</keyword>
<keyword evidence="10" id="KW-0067">ATP-binding</keyword>
<evidence type="ECO:0000259" key="15">
    <source>
        <dbReference type="PROSITE" id="PS50109"/>
    </source>
</evidence>
<dbReference type="SMART" id="SM00387">
    <property type="entry name" value="HATPase_c"/>
    <property type="match status" value="1"/>
</dbReference>
<dbReference type="InterPro" id="IPR003594">
    <property type="entry name" value="HATPase_dom"/>
</dbReference>
<dbReference type="Pfam" id="PF00672">
    <property type="entry name" value="HAMP"/>
    <property type="match status" value="1"/>
</dbReference>
<organism evidence="17 18">
    <name type="scientific">Paenibacillus phyllosphaerae</name>
    <dbReference type="NCBI Taxonomy" id="274593"/>
    <lineage>
        <taxon>Bacteria</taxon>
        <taxon>Bacillati</taxon>
        <taxon>Bacillota</taxon>
        <taxon>Bacilli</taxon>
        <taxon>Bacillales</taxon>
        <taxon>Paenibacillaceae</taxon>
        <taxon>Paenibacillus</taxon>
    </lineage>
</organism>
<proteinExistence type="predicted"/>
<dbReference type="PROSITE" id="PS50885">
    <property type="entry name" value="HAMP"/>
    <property type="match status" value="1"/>
</dbReference>
<comment type="caution">
    <text evidence="17">The sequence shown here is derived from an EMBL/GenBank/DDBJ whole genome shotgun (WGS) entry which is preliminary data.</text>
</comment>
<dbReference type="PANTHER" id="PTHR45436">
    <property type="entry name" value="SENSOR HISTIDINE KINASE YKOH"/>
    <property type="match status" value="1"/>
</dbReference>
<evidence type="ECO:0000256" key="3">
    <source>
        <dbReference type="ARBA" id="ARBA00012438"/>
    </source>
</evidence>
<accession>A0A7W5AYH2</accession>
<keyword evidence="6" id="KW-0808">Transferase</keyword>
<feature type="domain" description="HAMP" evidence="16">
    <location>
        <begin position="180"/>
        <end position="234"/>
    </location>
</feature>
<keyword evidence="4" id="KW-1003">Cell membrane</keyword>
<dbReference type="GO" id="GO:0000155">
    <property type="term" value="F:phosphorelay sensor kinase activity"/>
    <property type="evidence" value="ECO:0007669"/>
    <property type="project" value="InterPro"/>
</dbReference>
<evidence type="ECO:0000256" key="6">
    <source>
        <dbReference type="ARBA" id="ARBA00022679"/>
    </source>
</evidence>
<dbReference type="PANTHER" id="PTHR45436:SF5">
    <property type="entry name" value="SENSOR HISTIDINE KINASE TRCS"/>
    <property type="match status" value="1"/>
</dbReference>
<feature type="transmembrane region" description="Helical" evidence="14">
    <location>
        <begin position="7"/>
        <end position="30"/>
    </location>
</feature>
<dbReference type="CDD" id="cd00075">
    <property type="entry name" value="HATPase"/>
    <property type="match status" value="1"/>
</dbReference>
<evidence type="ECO:0000256" key="9">
    <source>
        <dbReference type="ARBA" id="ARBA00022777"/>
    </source>
</evidence>
<keyword evidence="8" id="KW-0547">Nucleotide-binding</keyword>
<evidence type="ECO:0000256" key="11">
    <source>
        <dbReference type="ARBA" id="ARBA00022989"/>
    </source>
</evidence>
<keyword evidence="12" id="KW-0902">Two-component regulatory system</keyword>
<dbReference type="SUPFAM" id="SSF55874">
    <property type="entry name" value="ATPase domain of HSP90 chaperone/DNA topoisomerase II/histidine kinase"/>
    <property type="match status" value="1"/>
</dbReference>
<comment type="catalytic activity">
    <reaction evidence="1">
        <text>ATP + protein L-histidine = ADP + protein N-phospho-L-histidine.</text>
        <dbReference type="EC" id="2.7.13.3"/>
    </reaction>
</comment>
<feature type="domain" description="Histidine kinase" evidence="15">
    <location>
        <begin position="249"/>
        <end position="472"/>
    </location>
</feature>
<dbReference type="EMBL" id="JACHXK010000006">
    <property type="protein sequence ID" value="MBB3111068.1"/>
    <property type="molecule type" value="Genomic_DNA"/>
</dbReference>
<dbReference type="SMART" id="SM00388">
    <property type="entry name" value="HisKA"/>
    <property type="match status" value="1"/>
</dbReference>
<dbReference type="InterPro" id="IPR036097">
    <property type="entry name" value="HisK_dim/P_sf"/>
</dbReference>
<dbReference type="InterPro" id="IPR003661">
    <property type="entry name" value="HisK_dim/P_dom"/>
</dbReference>
<keyword evidence="9 17" id="KW-0418">Kinase</keyword>
<evidence type="ECO:0000256" key="1">
    <source>
        <dbReference type="ARBA" id="ARBA00000085"/>
    </source>
</evidence>
<evidence type="ECO:0000256" key="13">
    <source>
        <dbReference type="ARBA" id="ARBA00023136"/>
    </source>
</evidence>
<comment type="subcellular location">
    <subcellularLocation>
        <location evidence="2">Cell membrane</location>
        <topology evidence="2">Multi-pass membrane protein</topology>
    </subcellularLocation>
</comment>
<dbReference type="Gene3D" id="6.10.340.10">
    <property type="match status" value="1"/>
</dbReference>
<dbReference type="Proteomes" id="UP000570361">
    <property type="component" value="Unassembled WGS sequence"/>
</dbReference>
<dbReference type="InterPro" id="IPR036890">
    <property type="entry name" value="HATPase_C_sf"/>
</dbReference>
<keyword evidence="5" id="KW-0597">Phosphoprotein</keyword>
<feature type="transmembrane region" description="Helical" evidence="14">
    <location>
        <begin position="158"/>
        <end position="178"/>
    </location>
</feature>
<evidence type="ECO:0000256" key="10">
    <source>
        <dbReference type="ARBA" id="ARBA00022840"/>
    </source>
</evidence>
<dbReference type="SUPFAM" id="SSF158472">
    <property type="entry name" value="HAMP domain-like"/>
    <property type="match status" value="1"/>
</dbReference>
<evidence type="ECO:0000256" key="14">
    <source>
        <dbReference type="SAM" id="Phobius"/>
    </source>
</evidence>